<dbReference type="RefSeq" id="WP_049995735.1">
    <property type="nucleotide sequence ID" value="NZ_CYXT01000017.1"/>
</dbReference>
<dbReference type="Proteomes" id="UP000095598">
    <property type="component" value="Unassembled WGS sequence"/>
</dbReference>
<dbReference type="Gene3D" id="2.60.40.10">
    <property type="entry name" value="Immunoglobulins"/>
    <property type="match status" value="2"/>
</dbReference>
<sequence>MRKRKLTFGLFSLMMAASVALTGNVNVSAATKKLSVNRVYENATVIKGKTKKKNVVKVKVGKKTYKVKANKKGKFKVKVPKVKAGKKYTVKSYKKKKLYAKKTVYGIAKTVKVNKFTPSSRTISGYTRPSYKVQVTVNGKTYTKKANANSGAWKMTLSKKIGSDNVKVRVIKKNGKTFTVTTATHTHDYKPIYKTVHHDAQGHYETVTVPAYDEEKTVSHDICLRDGRDLTQDYLDSVKNKTYPDYDEATKKEWGWTEENGYPKLNEDAAVFINENLEIDKWAPTYSMYMGLHGWNGECDGHNYSLRPVIIKIHHDASTKQEWKVDQKAYDEKIITGYQCACGKTK</sequence>
<evidence type="ECO:0000256" key="1">
    <source>
        <dbReference type="SAM" id="SignalP"/>
    </source>
</evidence>
<accession>A0A173TPZ4</accession>
<dbReference type="InterPro" id="IPR013783">
    <property type="entry name" value="Ig-like_fold"/>
</dbReference>
<feature type="signal peptide" evidence="1">
    <location>
        <begin position="1"/>
        <end position="22"/>
    </location>
</feature>
<evidence type="ECO:0000313" key="2">
    <source>
        <dbReference type="EMBL" id="CUN04117.1"/>
    </source>
</evidence>
<dbReference type="AlphaFoldDB" id="A0A173TPZ4"/>
<dbReference type="EMBL" id="CYXT01000017">
    <property type="protein sequence ID" value="CUN04117.1"/>
    <property type="molecule type" value="Genomic_DNA"/>
</dbReference>
<organism evidence="2 3">
    <name type="scientific">Anaerostipes hadrus</name>
    <dbReference type="NCBI Taxonomy" id="649756"/>
    <lineage>
        <taxon>Bacteria</taxon>
        <taxon>Bacillati</taxon>
        <taxon>Bacillota</taxon>
        <taxon>Clostridia</taxon>
        <taxon>Lachnospirales</taxon>
        <taxon>Lachnospiraceae</taxon>
        <taxon>Anaerostipes</taxon>
    </lineage>
</organism>
<feature type="chain" id="PRO_5038334325" description="Bacterial Ig domain-containing protein" evidence="1">
    <location>
        <begin position="23"/>
        <end position="346"/>
    </location>
</feature>
<evidence type="ECO:0000313" key="3">
    <source>
        <dbReference type="Proteomes" id="UP000095598"/>
    </source>
</evidence>
<protein>
    <recommendedName>
        <fullName evidence="4">Bacterial Ig domain-containing protein</fullName>
    </recommendedName>
</protein>
<proteinExistence type="predicted"/>
<keyword evidence="1" id="KW-0732">Signal</keyword>
<evidence type="ECO:0008006" key="4">
    <source>
        <dbReference type="Google" id="ProtNLM"/>
    </source>
</evidence>
<gene>
    <name evidence="2" type="ORF">ERS852425_02238</name>
</gene>
<name>A0A173TPZ4_ANAHA</name>
<reference evidence="2 3" key="1">
    <citation type="submission" date="2015-09" db="EMBL/GenBank/DDBJ databases">
        <authorList>
            <consortium name="Pathogen Informatics"/>
        </authorList>
    </citation>
    <scope>NUCLEOTIDE SEQUENCE [LARGE SCALE GENOMIC DNA]</scope>
    <source>
        <strain evidence="2 3">2789STDY5608868</strain>
    </source>
</reference>